<dbReference type="SMART" id="SM00382">
    <property type="entry name" value="AAA"/>
    <property type="match status" value="1"/>
</dbReference>
<dbReference type="PANTHER" id="PTHR43204">
    <property type="entry name" value="ABC TRANSPORTER I FAMILY MEMBER 6, CHLOROPLASTIC"/>
    <property type="match status" value="1"/>
</dbReference>
<dbReference type="InterPro" id="IPR010230">
    <property type="entry name" value="FeS-cluster_ATPase_SufC"/>
</dbReference>
<comment type="similarity">
    <text evidence="1">Belongs to the ABC transporter superfamily. Ycf16 family.</text>
</comment>
<evidence type="ECO:0000259" key="4">
    <source>
        <dbReference type="PROSITE" id="PS50893"/>
    </source>
</evidence>
<dbReference type="InterPro" id="IPR003439">
    <property type="entry name" value="ABC_transporter-like_ATP-bd"/>
</dbReference>
<feature type="domain" description="ABC transporter" evidence="4">
    <location>
        <begin position="2"/>
        <end position="256"/>
    </location>
</feature>
<dbReference type="PANTHER" id="PTHR43204:SF1">
    <property type="entry name" value="ABC TRANSPORTER I FAMILY MEMBER 6, CHLOROPLASTIC"/>
    <property type="match status" value="1"/>
</dbReference>
<accession>K1XIC3</accession>
<keyword evidence="2" id="KW-0547">Nucleotide-binding</keyword>
<evidence type="ECO:0000313" key="5">
    <source>
        <dbReference type="EMBL" id="EKD24912.1"/>
    </source>
</evidence>
<dbReference type="Pfam" id="PF00005">
    <property type="entry name" value="ABC_tran"/>
    <property type="match status" value="1"/>
</dbReference>
<keyword evidence="3" id="KW-0067">ATP-binding</keyword>
<protein>
    <submittedName>
        <fullName evidence="5">FeS assembly ATPase SufC</fullName>
    </submittedName>
</protein>
<dbReference type="Gene3D" id="3.40.50.300">
    <property type="entry name" value="P-loop containing nucleotide triphosphate hydrolases"/>
    <property type="match status" value="1"/>
</dbReference>
<dbReference type="GO" id="GO:0016887">
    <property type="term" value="F:ATP hydrolysis activity"/>
    <property type="evidence" value="ECO:0007669"/>
    <property type="project" value="InterPro"/>
</dbReference>
<proteinExistence type="inferred from homology"/>
<dbReference type="InterPro" id="IPR027417">
    <property type="entry name" value="P-loop_NTPase"/>
</dbReference>
<dbReference type="GO" id="GO:0005524">
    <property type="term" value="F:ATP binding"/>
    <property type="evidence" value="ECO:0007669"/>
    <property type="project" value="UniProtKB-KW"/>
</dbReference>
<evidence type="ECO:0000256" key="3">
    <source>
        <dbReference type="ARBA" id="ARBA00022840"/>
    </source>
</evidence>
<dbReference type="EMBL" id="AMFJ01036152">
    <property type="protein sequence ID" value="EKD24912.1"/>
    <property type="molecule type" value="Genomic_DNA"/>
</dbReference>
<reference evidence="5" key="1">
    <citation type="journal article" date="2012" name="Science">
        <title>Fermentation, hydrogen, and sulfur metabolism in multiple uncultivated bacterial phyla.</title>
        <authorList>
            <person name="Wrighton K.C."/>
            <person name="Thomas B.C."/>
            <person name="Sharon I."/>
            <person name="Miller C.S."/>
            <person name="Castelle C.J."/>
            <person name="VerBerkmoes N.C."/>
            <person name="Wilkins M.J."/>
            <person name="Hettich R.L."/>
            <person name="Lipton M.S."/>
            <person name="Williams K.H."/>
            <person name="Long P.E."/>
            <person name="Banfield J.F."/>
        </authorList>
    </citation>
    <scope>NUCLEOTIDE SEQUENCE [LARGE SCALE GENOMIC DNA]</scope>
</reference>
<comment type="caution">
    <text evidence="5">The sequence shown here is derived from an EMBL/GenBank/DDBJ whole genome shotgun (WGS) entry which is preliminary data.</text>
</comment>
<name>K1XIC3_9BACT</name>
<evidence type="ECO:0000256" key="2">
    <source>
        <dbReference type="ARBA" id="ARBA00022741"/>
    </source>
</evidence>
<dbReference type="PROSITE" id="PS50893">
    <property type="entry name" value="ABC_TRANSPORTER_2"/>
    <property type="match status" value="1"/>
</dbReference>
<gene>
    <name evidence="5" type="ORF">ACD_80C00145G0046</name>
</gene>
<sequence>MLKITNLSVEVDNKTIIDDISMNFELGKNYCIIGKNGSGKSSLAMTIMGHPKYQITNWELRITNTTTLKQKDNLPPSTLNLLPLSPCERAKLWIFVAFQHIPEIKGIKLFEFLKSIYDAKTGTPTTFLSFKNLVKPIMEELIISMEFLRRDLNVGFSGGERRKIEILQLKLLEPKYIFLDEIDSGLDVDAFKSVVKMMAKLNHENNSFIIITHIFDILKHIPVDQVYVLEKGKIIKEGTQELIKKIKKEGFTDIAKT</sequence>
<dbReference type="AlphaFoldDB" id="K1XIC3"/>
<dbReference type="InterPro" id="IPR003593">
    <property type="entry name" value="AAA+_ATPase"/>
</dbReference>
<evidence type="ECO:0000256" key="1">
    <source>
        <dbReference type="ARBA" id="ARBA00006216"/>
    </source>
</evidence>
<dbReference type="SUPFAM" id="SSF52540">
    <property type="entry name" value="P-loop containing nucleoside triphosphate hydrolases"/>
    <property type="match status" value="1"/>
</dbReference>
<dbReference type="NCBIfam" id="TIGR01978">
    <property type="entry name" value="sufC"/>
    <property type="match status" value="1"/>
</dbReference>
<organism evidence="5">
    <name type="scientific">uncultured bacterium</name>
    <name type="common">gcode 4</name>
    <dbReference type="NCBI Taxonomy" id="1234023"/>
    <lineage>
        <taxon>Bacteria</taxon>
        <taxon>environmental samples</taxon>
    </lineage>
</organism>